<feature type="compositionally biased region" description="Acidic residues" evidence="7">
    <location>
        <begin position="173"/>
        <end position="190"/>
    </location>
</feature>
<feature type="signal peptide" evidence="8">
    <location>
        <begin position="1"/>
        <end position="23"/>
    </location>
</feature>
<dbReference type="GO" id="GO:0009055">
    <property type="term" value="F:electron transfer activity"/>
    <property type="evidence" value="ECO:0007669"/>
    <property type="project" value="InterPro"/>
</dbReference>
<evidence type="ECO:0000313" key="11">
    <source>
        <dbReference type="Proteomes" id="UP000184123"/>
    </source>
</evidence>
<keyword evidence="2 6" id="KW-0349">Heme</keyword>
<name>A0A1M7G8L4_9GAMM</name>
<feature type="domain" description="Cytochrome c" evidence="9">
    <location>
        <begin position="229"/>
        <end position="307"/>
    </location>
</feature>
<keyword evidence="5 6" id="KW-0408">Iron</keyword>
<dbReference type="AlphaFoldDB" id="A0A1M7G8L4"/>
<dbReference type="EMBL" id="FRCA01000005">
    <property type="protein sequence ID" value="SHM12623.1"/>
    <property type="molecule type" value="Genomic_DNA"/>
</dbReference>
<accession>A0A1M7G8L4</accession>
<keyword evidence="4" id="KW-0249">Electron transport</keyword>
<protein>
    <submittedName>
        <fullName evidence="10">Cytochrome c5</fullName>
    </submittedName>
</protein>
<keyword evidence="1" id="KW-0813">Transport</keyword>
<evidence type="ECO:0000259" key="9">
    <source>
        <dbReference type="PROSITE" id="PS51007"/>
    </source>
</evidence>
<dbReference type="SUPFAM" id="SSF46626">
    <property type="entry name" value="Cytochrome c"/>
    <property type="match status" value="2"/>
</dbReference>
<feature type="domain" description="Cytochrome c" evidence="9">
    <location>
        <begin position="63"/>
        <end position="143"/>
    </location>
</feature>
<evidence type="ECO:0000256" key="3">
    <source>
        <dbReference type="ARBA" id="ARBA00022723"/>
    </source>
</evidence>
<evidence type="ECO:0000256" key="5">
    <source>
        <dbReference type="ARBA" id="ARBA00023004"/>
    </source>
</evidence>
<evidence type="ECO:0000256" key="8">
    <source>
        <dbReference type="SAM" id="SignalP"/>
    </source>
</evidence>
<proteinExistence type="predicted"/>
<dbReference type="PANTHER" id="PTHR40942:SF4">
    <property type="entry name" value="CYTOCHROME C5"/>
    <property type="match status" value="1"/>
</dbReference>
<sequence>MKSSKLIIGCLICMGLASGQAMAEDNTDLDAMAERLKPVGEVCLKGEDCGTAQTAAASGDASGGAADGESIYGSVCMACHDTGAAGAPKRGEEADWAERSTKGFETLLDHAVNGFNAMPARGGNPNLSDEEVRASLVYLVEPVMEVPAAEDSAPAEEETATDEAAGEGAASEEAPDTAAEDSAPAEDQDTAADASGGEDAAADEEAAASEQGGDDATAEESAEADAADTTGIDGQAVYESVCFACHDTGAANAPKRGDAAIWEPRLAEGKETLYENAINGLNAMPAKGGRPSLSDEEVKAAVDYMVQ</sequence>
<keyword evidence="8" id="KW-0732">Signal</keyword>
<evidence type="ECO:0000256" key="2">
    <source>
        <dbReference type="ARBA" id="ARBA00022617"/>
    </source>
</evidence>
<feature type="chain" id="PRO_5012952129" evidence="8">
    <location>
        <begin position="24"/>
        <end position="307"/>
    </location>
</feature>
<evidence type="ECO:0000256" key="6">
    <source>
        <dbReference type="PROSITE-ProRule" id="PRU00433"/>
    </source>
</evidence>
<keyword evidence="3 6" id="KW-0479">Metal-binding</keyword>
<feature type="compositionally biased region" description="Acidic residues" evidence="7">
    <location>
        <begin position="153"/>
        <end position="165"/>
    </location>
</feature>
<dbReference type="Proteomes" id="UP000184123">
    <property type="component" value="Unassembled WGS sequence"/>
</dbReference>
<dbReference type="RefSeq" id="WP_143166289.1">
    <property type="nucleotide sequence ID" value="NZ_BJXU01000053.1"/>
</dbReference>
<reference evidence="10 11" key="1">
    <citation type="submission" date="2016-11" db="EMBL/GenBank/DDBJ databases">
        <authorList>
            <person name="Jaros S."/>
            <person name="Januszkiewicz K."/>
            <person name="Wedrychowicz H."/>
        </authorList>
    </citation>
    <scope>NUCLEOTIDE SEQUENCE [LARGE SCALE GENOMIC DNA]</scope>
    <source>
        <strain evidence="10 11">DSM 4740</strain>
    </source>
</reference>
<evidence type="ECO:0000256" key="7">
    <source>
        <dbReference type="SAM" id="MobiDB-lite"/>
    </source>
</evidence>
<gene>
    <name evidence="10" type="ORF">SAMN05660971_02238</name>
</gene>
<feature type="compositionally biased region" description="Acidic residues" evidence="7">
    <location>
        <begin position="200"/>
        <end position="226"/>
    </location>
</feature>
<dbReference type="STRING" id="44933.SAMN05660971_02238"/>
<feature type="region of interest" description="Disordered" evidence="7">
    <location>
        <begin position="147"/>
        <end position="228"/>
    </location>
</feature>
<dbReference type="InterPro" id="IPR036909">
    <property type="entry name" value="Cyt_c-like_dom_sf"/>
</dbReference>
<evidence type="ECO:0000256" key="1">
    <source>
        <dbReference type="ARBA" id="ARBA00022448"/>
    </source>
</evidence>
<dbReference type="PANTHER" id="PTHR40942">
    <property type="match status" value="1"/>
</dbReference>
<organism evidence="10 11">
    <name type="scientific">Halomonas cupida</name>
    <dbReference type="NCBI Taxonomy" id="44933"/>
    <lineage>
        <taxon>Bacteria</taxon>
        <taxon>Pseudomonadati</taxon>
        <taxon>Pseudomonadota</taxon>
        <taxon>Gammaproteobacteria</taxon>
        <taxon>Oceanospirillales</taxon>
        <taxon>Halomonadaceae</taxon>
        <taxon>Halomonas</taxon>
    </lineage>
</organism>
<dbReference type="GO" id="GO:0005506">
    <property type="term" value="F:iron ion binding"/>
    <property type="evidence" value="ECO:0007669"/>
    <property type="project" value="InterPro"/>
</dbReference>
<dbReference type="Pfam" id="PF13442">
    <property type="entry name" value="Cytochrome_CBB3"/>
    <property type="match status" value="2"/>
</dbReference>
<evidence type="ECO:0000256" key="4">
    <source>
        <dbReference type="ARBA" id="ARBA00022982"/>
    </source>
</evidence>
<dbReference type="OrthoDB" id="9814708at2"/>
<dbReference type="PROSITE" id="PS51007">
    <property type="entry name" value="CYTC"/>
    <property type="match status" value="2"/>
</dbReference>
<dbReference type="Gene3D" id="1.10.760.10">
    <property type="entry name" value="Cytochrome c-like domain"/>
    <property type="match status" value="2"/>
</dbReference>
<dbReference type="InterPro" id="IPR002323">
    <property type="entry name" value="Cyt_CIE"/>
</dbReference>
<dbReference type="GO" id="GO:0020037">
    <property type="term" value="F:heme binding"/>
    <property type="evidence" value="ECO:0007669"/>
    <property type="project" value="InterPro"/>
</dbReference>
<dbReference type="PRINTS" id="PR00607">
    <property type="entry name" value="CYTCHROMECIE"/>
</dbReference>
<dbReference type="InterPro" id="IPR009056">
    <property type="entry name" value="Cyt_c-like_dom"/>
</dbReference>
<evidence type="ECO:0000313" key="10">
    <source>
        <dbReference type="EMBL" id="SHM12623.1"/>
    </source>
</evidence>